<evidence type="ECO:0000259" key="1">
    <source>
        <dbReference type="Pfam" id="PF01323"/>
    </source>
</evidence>
<reference evidence="2 3" key="1">
    <citation type="submission" date="2024-01" db="EMBL/GenBank/DDBJ databases">
        <title>The complete chloroplast genome sequence of Lithospermum erythrorhizon: insights into the phylogenetic relationship among Boraginaceae species and the maternal lineages of purple gromwells.</title>
        <authorList>
            <person name="Okada T."/>
            <person name="Watanabe K."/>
        </authorList>
    </citation>
    <scope>NUCLEOTIDE SEQUENCE [LARGE SCALE GENOMIC DNA]</scope>
</reference>
<gene>
    <name evidence="2" type="ORF">LIER_24304</name>
</gene>
<dbReference type="InterPro" id="IPR001853">
    <property type="entry name" value="DSBA-like_thioredoxin_dom"/>
</dbReference>
<dbReference type="AlphaFoldDB" id="A0AAV3R3W6"/>
<accession>A0AAV3R3W6</accession>
<evidence type="ECO:0000313" key="2">
    <source>
        <dbReference type="EMBL" id="GAA0169926.1"/>
    </source>
</evidence>
<dbReference type="Gene3D" id="3.40.30.10">
    <property type="entry name" value="Glutaredoxin"/>
    <property type="match status" value="1"/>
</dbReference>
<dbReference type="GO" id="GO:0016740">
    <property type="term" value="F:transferase activity"/>
    <property type="evidence" value="ECO:0007669"/>
    <property type="project" value="UniProtKB-KW"/>
</dbReference>
<dbReference type="PANTHER" id="PTHR13887">
    <property type="entry name" value="GLUTATHIONE S-TRANSFERASE KAPPA"/>
    <property type="match status" value="1"/>
</dbReference>
<feature type="domain" description="DSBA-like thioredoxin" evidence="1">
    <location>
        <begin position="35"/>
        <end position="230"/>
    </location>
</feature>
<keyword evidence="2" id="KW-0808">Transferase</keyword>
<protein>
    <submittedName>
        <fullName evidence="2">Transferase</fullName>
    </submittedName>
</protein>
<dbReference type="Pfam" id="PF01323">
    <property type="entry name" value="DSBA"/>
    <property type="match status" value="1"/>
</dbReference>
<evidence type="ECO:0000313" key="3">
    <source>
        <dbReference type="Proteomes" id="UP001454036"/>
    </source>
</evidence>
<dbReference type="GO" id="GO:0016491">
    <property type="term" value="F:oxidoreductase activity"/>
    <property type="evidence" value="ECO:0007669"/>
    <property type="project" value="InterPro"/>
</dbReference>
<dbReference type="CDD" id="cd03024">
    <property type="entry name" value="DsbA_FrnE"/>
    <property type="match status" value="1"/>
</dbReference>
<organism evidence="2 3">
    <name type="scientific">Lithospermum erythrorhizon</name>
    <name type="common">Purple gromwell</name>
    <name type="synonym">Lithospermum officinale var. erythrorhizon</name>
    <dbReference type="NCBI Taxonomy" id="34254"/>
    <lineage>
        <taxon>Eukaryota</taxon>
        <taxon>Viridiplantae</taxon>
        <taxon>Streptophyta</taxon>
        <taxon>Embryophyta</taxon>
        <taxon>Tracheophyta</taxon>
        <taxon>Spermatophyta</taxon>
        <taxon>Magnoliopsida</taxon>
        <taxon>eudicotyledons</taxon>
        <taxon>Gunneridae</taxon>
        <taxon>Pentapetalae</taxon>
        <taxon>asterids</taxon>
        <taxon>lamiids</taxon>
        <taxon>Boraginales</taxon>
        <taxon>Boraginaceae</taxon>
        <taxon>Boraginoideae</taxon>
        <taxon>Lithospermeae</taxon>
        <taxon>Lithospermum</taxon>
    </lineage>
</organism>
<sequence>MFAISSLPIFRQIPQHFRRTMAQSAGSKSGKKLITIDISSDTVCPWCFVGKKNLDKAIDAVKDQFDFEVRWHPFFLDASAPKEGVSKKDYYFKKFGRGTDQINSRLTQMFKGLGLEYNFSGLTGSSLDSHRLIYFAGKQGPEKQHAVVEEIMSGYFTQAKFVGGRDFLLECARKAGVEGAAEFLDNPENGQKEVHGELQQYSSHITGVPHFLINGVQLSGGQPPESFLSVFQKVASQK</sequence>
<name>A0AAV3R3W6_LITER</name>
<dbReference type="InterPro" id="IPR036249">
    <property type="entry name" value="Thioredoxin-like_sf"/>
</dbReference>
<dbReference type="SUPFAM" id="SSF52833">
    <property type="entry name" value="Thioredoxin-like"/>
    <property type="match status" value="1"/>
</dbReference>
<dbReference type="Proteomes" id="UP001454036">
    <property type="component" value="Unassembled WGS sequence"/>
</dbReference>
<dbReference type="EMBL" id="BAABME010007025">
    <property type="protein sequence ID" value="GAA0169926.1"/>
    <property type="molecule type" value="Genomic_DNA"/>
</dbReference>
<keyword evidence="3" id="KW-1185">Reference proteome</keyword>
<dbReference type="PANTHER" id="PTHR13887:SF41">
    <property type="entry name" value="THIOREDOXIN SUPERFAMILY PROTEIN"/>
    <property type="match status" value="1"/>
</dbReference>
<proteinExistence type="predicted"/>
<comment type="caution">
    <text evidence="2">The sequence shown here is derived from an EMBL/GenBank/DDBJ whole genome shotgun (WGS) entry which is preliminary data.</text>
</comment>